<dbReference type="KEGG" id="ssun:H9Q77_16490"/>
<dbReference type="EMBL" id="CP060633">
    <property type="protein sequence ID" value="QNM02598.1"/>
    <property type="molecule type" value="Genomic_DNA"/>
</dbReference>
<gene>
    <name evidence="1" type="ORF">H9Q77_16490</name>
</gene>
<reference evidence="1 2" key="1">
    <citation type="submission" date="2020-08" db="EMBL/GenBank/DDBJ databases">
        <authorList>
            <person name="Liu C."/>
            <person name="Sun Q."/>
        </authorList>
    </citation>
    <scope>NUCLEOTIDE SEQUENCE [LARGE SCALE GENOMIC DNA]</scope>
    <source>
        <strain evidence="1 2">NSJ-8</strain>
    </source>
</reference>
<name>A0A7G9FVL6_9FIRM</name>
<dbReference type="Proteomes" id="UP000515981">
    <property type="component" value="Chromosome"/>
</dbReference>
<sequence>MKIQLIDFGGRSPESAHANDAGADVFSPKDAVIRREISVSCLWDLDASPDTGFYF</sequence>
<dbReference type="RefSeq" id="WP_249326278.1">
    <property type="nucleotide sequence ID" value="NZ_CP060633.1"/>
</dbReference>
<keyword evidence="2" id="KW-1185">Reference proteome</keyword>
<protein>
    <submittedName>
        <fullName evidence="1">Uncharacterized protein</fullName>
    </submittedName>
</protein>
<organism evidence="1 2">
    <name type="scientific">Simiaoa sunii</name>
    <dbReference type="NCBI Taxonomy" id="2763672"/>
    <lineage>
        <taxon>Bacteria</taxon>
        <taxon>Bacillati</taxon>
        <taxon>Bacillota</taxon>
        <taxon>Clostridia</taxon>
        <taxon>Lachnospirales</taxon>
        <taxon>Lachnospiraceae</taxon>
        <taxon>Simiaoa</taxon>
    </lineage>
</organism>
<accession>A0A7G9FVL6</accession>
<dbReference type="AlphaFoldDB" id="A0A7G9FVL6"/>
<evidence type="ECO:0000313" key="2">
    <source>
        <dbReference type="Proteomes" id="UP000515981"/>
    </source>
</evidence>
<evidence type="ECO:0000313" key="1">
    <source>
        <dbReference type="EMBL" id="QNM02598.1"/>
    </source>
</evidence>
<proteinExistence type="predicted"/>